<reference evidence="1" key="1">
    <citation type="journal article" date="2023" name="IMA Fungus">
        <title>Comparative genomic study of the Penicillium genus elucidates a diverse pangenome and 15 lateral gene transfer events.</title>
        <authorList>
            <person name="Petersen C."/>
            <person name="Sorensen T."/>
            <person name="Nielsen M.R."/>
            <person name="Sondergaard T.E."/>
            <person name="Sorensen J.L."/>
            <person name="Fitzpatrick D.A."/>
            <person name="Frisvad J.C."/>
            <person name="Nielsen K.L."/>
        </authorList>
    </citation>
    <scope>NUCLEOTIDE SEQUENCE</scope>
    <source>
        <strain evidence="1">IBT 15450</strain>
    </source>
</reference>
<comment type="caution">
    <text evidence="1">The sequence shown here is derived from an EMBL/GenBank/DDBJ whole genome shotgun (WGS) entry which is preliminary data.</text>
</comment>
<evidence type="ECO:0000313" key="1">
    <source>
        <dbReference type="EMBL" id="KAJ6027059.1"/>
    </source>
</evidence>
<dbReference type="AlphaFoldDB" id="A0AAD6N378"/>
<dbReference type="InterPro" id="IPR053175">
    <property type="entry name" value="DHMBA_Reg_Transcription_Factor"/>
</dbReference>
<protein>
    <submittedName>
        <fullName evidence="1">Uncharacterized protein</fullName>
    </submittedName>
</protein>
<gene>
    <name evidence="1" type="ORF">N7460_011876</name>
</gene>
<dbReference type="PANTHER" id="PTHR38791">
    <property type="entry name" value="ZN(II)2CYS6 TRANSCRIPTION FACTOR (EUROFUNG)-RELATED-RELATED"/>
    <property type="match status" value="1"/>
</dbReference>
<organism evidence="1 2">
    <name type="scientific">Penicillium canescens</name>
    <dbReference type="NCBI Taxonomy" id="5083"/>
    <lineage>
        <taxon>Eukaryota</taxon>
        <taxon>Fungi</taxon>
        <taxon>Dikarya</taxon>
        <taxon>Ascomycota</taxon>
        <taxon>Pezizomycotina</taxon>
        <taxon>Eurotiomycetes</taxon>
        <taxon>Eurotiomycetidae</taxon>
        <taxon>Eurotiales</taxon>
        <taxon>Aspergillaceae</taxon>
        <taxon>Penicillium</taxon>
    </lineage>
</organism>
<proteinExistence type="predicted"/>
<keyword evidence="2" id="KW-1185">Reference proteome</keyword>
<dbReference type="Pfam" id="PF11951">
    <property type="entry name" value="Fungal_trans_2"/>
    <property type="match status" value="1"/>
</dbReference>
<accession>A0AAD6N378</accession>
<reference evidence="1" key="2">
    <citation type="submission" date="2023-01" db="EMBL/GenBank/DDBJ databases">
        <authorList>
            <person name="Petersen C."/>
        </authorList>
    </citation>
    <scope>NUCLEOTIDE SEQUENCE</scope>
    <source>
        <strain evidence="1">IBT 15450</strain>
    </source>
</reference>
<evidence type="ECO:0000313" key="2">
    <source>
        <dbReference type="Proteomes" id="UP001219568"/>
    </source>
</evidence>
<sequence length="415" mass="46255">MTSWPPLLGPADLYQPMEDTVVPLFFNSYLYLPKDPHIRNGFMEILPGAFSNAKPQSHLYVSSLAVAFFSVAAWTGQGSLLRASEQYFTQALPKIRESLQDENSDLDSILLSILLLSTYEEFVAMKDWENPVKAHLRGAVALINNRKSKRLQTVASRAIDNAVQAQIIKTSRGLTSPTVPTPKVWPLFQPAPSSGPRPLLASAASEIVNLRLSWEEIIYKPPKRATVTSLLTKAIEIDTNLAAWAHLVPPHWTPVAASIIPKSVRNAGIYQNRVDCYTDMWIASTWNTYRDCRILVQSIILGCLRMTPSQDPQGLKKMMAISTAHRLADEICASVPFFLGSQVESVRMKAGLVEYPFAETRPVSQTHKKVAPLMGAWFVLPCLRNLQAGALGLPSEQIDWLTGQIDRVRVIYFQK</sequence>
<dbReference type="Proteomes" id="UP001219568">
    <property type="component" value="Unassembled WGS sequence"/>
</dbReference>
<dbReference type="InterPro" id="IPR021858">
    <property type="entry name" value="Fun_TF"/>
</dbReference>
<dbReference type="PANTHER" id="PTHR38791:SF5">
    <property type="entry name" value="TRANSCRIPTION FACTOR DBAG-RELATED"/>
    <property type="match status" value="1"/>
</dbReference>
<dbReference type="EMBL" id="JAQJZL010000015">
    <property type="protein sequence ID" value="KAJ6027059.1"/>
    <property type="molecule type" value="Genomic_DNA"/>
</dbReference>
<name>A0AAD6N378_PENCN</name>